<sequence length="394" mass="45809">MQERAAPEAFSPAEIKGARVIREKLVHLLPPEFNTEFFLARWWRAYKGDVKMIEQRLTELINHRNAFGYNSENVLDKALTLDFARKTLERFTISRFHMEVFSDDVAVFVHKMEGCNLKEILKVLPLSNILHSYFVLHECFQRTMHKHELRTGRPAAIVTILDLSGLNLSDFMNPMSACSKLARLVVKIWSDYFSENMIRLYLLHPPGFLSLMWQIAKHIVDAKTQSQIVFIEKLEDLHKFLTPNSIPIEYGGTRRDDTGFSTIPESCVRELKPVLESEYFKPENFWREHGFRDVPDMKSVSLKSKHVYEISKDVKAGQKILWQFVVNSDFTFEITRVGPDGKEHPIWPKITLTSLKVPEHGFVHCDLQGEYRIRWVNASHSWLPSKLTYAATTK</sequence>
<evidence type="ECO:0000313" key="3">
    <source>
        <dbReference type="WBParaSite" id="ACRNAN_scaffold3052.g19653.t1"/>
    </source>
</evidence>
<dbReference type="SMART" id="SM00516">
    <property type="entry name" value="SEC14"/>
    <property type="match status" value="1"/>
</dbReference>
<organism evidence="2 3">
    <name type="scientific">Acrobeloides nanus</name>
    <dbReference type="NCBI Taxonomy" id="290746"/>
    <lineage>
        <taxon>Eukaryota</taxon>
        <taxon>Metazoa</taxon>
        <taxon>Ecdysozoa</taxon>
        <taxon>Nematoda</taxon>
        <taxon>Chromadorea</taxon>
        <taxon>Rhabditida</taxon>
        <taxon>Tylenchina</taxon>
        <taxon>Cephalobomorpha</taxon>
        <taxon>Cephaloboidea</taxon>
        <taxon>Cephalobidae</taxon>
        <taxon>Acrobeloides</taxon>
    </lineage>
</organism>
<dbReference type="InterPro" id="IPR036865">
    <property type="entry name" value="CRAL-TRIO_dom_sf"/>
</dbReference>
<dbReference type="PANTHER" id="PTHR23324">
    <property type="entry name" value="SEC14 RELATED PROTEIN"/>
    <property type="match status" value="1"/>
</dbReference>
<dbReference type="InterPro" id="IPR051064">
    <property type="entry name" value="SEC14/CRAL-TRIO_domain"/>
</dbReference>
<dbReference type="PROSITE" id="PS50191">
    <property type="entry name" value="CRAL_TRIO"/>
    <property type="match status" value="1"/>
</dbReference>
<dbReference type="Gene3D" id="3.40.525.10">
    <property type="entry name" value="CRAL-TRIO lipid binding domain"/>
    <property type="match status" value="1"/>
</dbReference>
<evidence type="ECO:0000259" key="1">
    <source>
        <dbReference type="PROSITE" id="PS50191"/>
    </source>
</evidence>
<name>A0A914DLH4_9BILA</name>
<dbReference type="Proteomes" id="UP000887540">
    <property type="component" value="Unplaced"/>
</dbReference>
<dbReference type="WBParaSite" id="ACRNAN_scaffold3052.g19653.t1">
    <property type="protein sequence ID" value="ACRNAN_scaffold3052.g19653.t1"/>
    <property type="gene ID" value="ACRNAN_scaffold3052.g19653"/>
</dbReference>
<dbReference type="PANTHER" id="PTHR23324:SF86">
    <property type="entry name" value="CRAL-TRIO DOMAIN-CONTAINING PROTEIN"/>
    <property type="match status" value="1"/>
</dbReference>
<accession>A0A914DLH4</accession>
<dbReference type="SUPFAM" id="SSF52087">
    <property type="entry name" value="CRAL/TRIO domain"/>
    <property type="match status" value="1"/>
</dbReference>
<keyword evidence="2" id="KW-1185">Reference proteome</keyword>
<feature type="domain" description="CRAL-TRIO" evidence="1">
    <location>
        <begin position="129"/>
        <end position="258"/>
    </location>
</feature>
<dbReference type="GO" id="GO:0005737">
    <property type="term" value="C:cytoplasm"/>
    <property type="evidence" value="ECO:0007669"/>
    <property type="project" value="TreeGrafter"/>
</dbReference>
<dbReference type="Gene3D" id="2.60.120.680">
    <property type="entry name" value="GOLD domain"/>
    <property type="match status" value="1"/>
</dbReference>
<dbReference type="Pfam" id="PF00650">
    <property type="entry name" value="CRAL_TRIO"/>
    <property type="match status" value="1"/>
</dbReference>
<reference evidence="3" key="1">
    <citation type="submission" date="2022-11" db="UniProtKB">
        <authorList>
            <consortium name="WormBaseParasite"/>
        </authorList>
    </citation>
    <scope>IDENTIFICATION</scope>
</reference>
<dbReference type="InterPro" id="IPR001251">
    <property type="entry name" value="CRAL-TRIO_dom"/>
</dbReference>
<dbReference type="InterPro" id="IPR036598">
    <property type="entry name" value="GOLD_dom_sf"/>
</dbReference>
<protein>
    <submittedName>
        <fullName evidence="3">CRAL-TRIO domain-containing protein</fullName>
    </submittedName>
</protein>
<dbReference type="SUPFAM" id="SSF101576">
    <property type="entry name" value="Supernatant protein factor (SPF), C-terminal domain"/>
    <property type="match status" value="1"/>
</dbReference>
<dbReference type="CDD" id="cd00170">
    <property type="entry name" value="SEC14"/>
    <property type="match status" value="1"/>
</dbReference>
<proteinExistence type="predicted"/>
<evidence type="ECO:0000313" key="2">
    <source>
        <dbReference type="Proteomes" id="UP000887540"/>
    </source>
</evidence>
<dbReference type="AlphaFoldDB" id="A0A914DLH4"/>